<evidence type="ECO:0000256" key="2">
    <source>
        <dbReference type="ARBA" id="ARBA00023157"/>
    </source>
</evidence>
<dbReference type="AlphaFoldDB" id="A0A9N9ST89"/>
<organism evidence="6 7">
    <name type="scientific">Diabrotica balteata</name>
    <name type="common">Banded cucumber beetle</name>
    <dbReference type="NCBI Taxonomy" id="107213"/>
    <lineage>
        <taxon>Eukaryota</taxon>
        <taxon>Metazoa</taxon>
        <taxon>Ecdysozoa</taxon>
        <taxon>Arthropoda</taxon>
        <taxon>Hexapoda</taxon>
        <taxon>Insecta</taxon>
        <taxon>Pterygota</taxon>
        <taxon>Neoptera</taxon>
        <taxon>Endopterygota</taxon>
        <taxon>Coleoptera</taxon>
        <taxon>Polyphaga</taxon>
        <taxon>Cucujiformia</taxon>
        <taxon>Chrysomeloidea</taxon>
        <taxon>Chrysomelidae</taxon>
        <taxon>Galerucinae</taxon>
        <taxon>Diabroticina</taxon>
        <taxon>Diabroticites</taxon>
        <taxon>Diabrotica</taxon>
    </lineage>
</organism>
<reference evidence="6" key="1">
    <citation type="submission" date="2022-01" db="EMBL/GenBank/DDBJ databases">
        <authorList>
            <person name="King R."/>
        </authorList>
    </citation>
    <scope>NUCLEOTIDE SEQUENCE</scope>
</reference>
<dbReference type="PANTHER" id="PTHR22762:SF167">
    <property type="entry name" value="LYSOSOMAL ALPHA-GLUCOSIDASE-LIKE PROTEIN"/>
    <property type="match status" value="1"/>
</dbReference>
<evidence type="ECO:0000313" key="6">
    <source>
        <dbReference type="EMBL" id="CAG9831315.1"/>
    </source>
</evidence>
<evidence type="ECO:0000256" key="3">
    <source>
        <dbReference type="RuleBase" id="RU361185"/>
    </source>
</evidence>
<comment type="similarity">
    <text evidence="1 3">Belongs to the glycosyl hydrolase 31 family.</text>
</comment>
<dbReference type="InterPro" id="IPR048395">
    <property type="entry name" value="Glyco_hydro_31_C"/>
</dbReference>
<dbReference type="InterPro" id="IPR000322">
    <property type="entry name" value="Glyco_hydro_31_TIM"/>
</dbReference>
<dbReference type="SUPFAM" id="SSF51445">
    <property type="entry name" value="(Trans)glycosidases"/>
    <property type="match status" value="1"/>
</dbReference>
<evidence type="ECO:0000256" key="4">
    <source>
        <dbReference type="SAM" id="Phobius"/>
    </source>
</evidence>
<accession>A0A9N9ST89</accession>
<evidence type="ECO:0000259" key="5">
    <source>
        <dbReference type="SMART" id="SM00018"/>
    </source>
</evidence>
<dbReference type="GO" id="GO:0090599">
    <property type="term" value="F:alpha-glucosidase activity"/>
    <property type="evidence" value="ECO:0007669"/>
    <property type="project" value="TreeGrafter"/>
</dbReference>
<dbReference type="SUPFAM" id="SSF51011">
    <property type="entry name" value="Glycosyl hydrolase domain"/>
    <property type="match status" value="1"/>
</dbReference>
<keyword evidence="3" id="KW-0378">Hydrolase</keyword>
<dbReference type="OrthoDB" id="5839090at2759"/>
<dbReference type="Pfam" id="PF01055">
    <property type="entry name" value="Glyco_hydro_31_2nd"/>
    <property type="match status" value="1"/>
</dbReference>
<dbReference type="Proteomes" id="UP001153709">
    <property type="component" value="Chromosome 3"/>
</dbReference>
<dbReference type="EMBL" id="OU898278">
    <property type="protein sequence ID" value="CAG9831315.1"/>
    <property type="molecule type" value="Genomic_DNA"/>
</dbReference>
<keyword evidence="2" id="KW-1015">Disulfide bond</keyword>
<dbReference type="Gene3D" id="3.20.20.80">
    <property type="entry name" value="Glycosidases"/>
    <property type="match status" value="1"/>
</dbReference>
<dbReference type="PANTHER" id="PTHR22762">
    <property type="entry name" value="ALPHA-GLUCOSIDASE"/>
    <property type="match status" value="1"/>
</dbReference>
<sequence>MTTFIQQQNELRADEDENTTSSVKWTVWTILCKTTIVGWFFTFAFALIVPVLTYYLVVNLGTYPEVETFTCFVNTTFRVPCGKVNISEDECVTLACCYDNPTHSCYHYLPSRYSYNLEGSSYRASRSLSPFNTKTVKEMQISVNEISSNKVSIILHKPSKNIAENKAQFREYVVKQAEEKLMVEIFRPNGDRIFSTAKGPLIASENYWEWTVHLTDHSLFGLGKTLIRRHQNSTISKVFYKNKNDHSNLPVIWAYYRGQFHGLTINHDGPLEVSILTSNLIILKSLLGETIELVLYTGPTPTDLHNQHLENTDQLNVPQWALKTHMCRKNAQFLNVSTLVSNFVLESEADSFCIDENLLMGIVAESVNGTSYKDELQALITSLREKGKKFLLSVPPQILNNTDFYNSASSLDLLYTYLNKTIYQGKYLDQDVFYIDYSHDNIQKYMEVFGTFLEDFFNKTIDGLVLTDNWPANEEFKMDDVSFPYFTKSLQDAMSYTIQWNTTANNILHIQKHNSYGGSQYKSLKNYFQSKAKDIFIISATKSISQVEPMIIENVDTSWANLRKYLEGVLFDSIIGNHLVSIPVCGDTNVFDTSIQMKLCLRWYLIAATMPMFRISAPKPWRNPGDLSAKYDQQTAQSALDTRNMLLAYYNGLISSNEPVLRPMFYDFYENTTTFSLYEQYMVGKNMLVVHPLTADRTKMNVYLPPVIDVWYEFWGGAIYKPTKTHPWISISVTESDFVAFIPKGSVIPLIRRNWTVSNQFYTNYLKKNSDKYGEYSMETE</sequence>
<dbReference type="InterPro" id="IPR017853">
    <property type="entry name" value="GH"/>
</dbReference>
<name>A0A9N9ST89_DIABA</name>
<evidence type="ECO:0000256" key="1">
    <source>
        <dbReference type="ARBA" id="ARBA00007806"/>
    </source>
</evidence>
<dbReference type="GO" id="GO:0005975">
    <property type="term" value="P:carbohydrate metabolic process"/>
    <property type="evidence" value="ECO:0007669"/>
    <property type="project" value="InterPro"/>
</dbReference>
<dbReference type="SUPFAM" id="SSF57492">
    <property type="entry name" value="Trefoil"/>
    <property type="match status" value="1"/>
</dbReference>
<keyword evidence="3" id="KW-0326">Glycosidase</keyword>
<dbReference type="Gene3D" id="2.60.40.1180">
    <property type="entry name" value="Golgi alpha-mannosidase II"/>
    <property type="match status" value="1"/>
</dbReference>
<keyword evidence="4" id="KW-0812">Transmembrane</keyword>
<feature type="domain" description="P-type" evidence="5">
    <location>
        <begin position="69"/>
        <end position="112"/>
    </location>
</feature>
<keyword evidence="7" id="KW-1185">Reference proteome</keyword>
<dbReference type="Gene3D" id="2.60.40.1760">
    <property type="entry name" value="glycosyl hydrolase (family 31)"/>
    <property type="match status" value="1"/>
</dbReference>
<dbReference type="Pfam" id="PF21365">
    <property type="entry name" value="Glyco_hydro_31_3rd"/>
    <property type="match status" value="1"/>
</dbReference>
<dbReference type="CDD" id="cd00111">
    <property type="entry name" value="Trefoil"/>
    <property type="match status" value="1"/>
</dbReference>
<gene>
    <name evidence="6" type="ORF">DIABBA_LOCUS4917</name>
</gene>
<evidence type="ECO:0000313" key="7">
    <source>
        <dbReference type="Proteomes" id="UP001153709"/>
    </source>
</evidence>
<proteinExistence type="inferred from homology"/>
<keyword evidence="4" id="KW-0472">Membrane</keyword>
<dbReference type="InterPro" id="IPR013780">
    <property type="entry name" value="Glyco_hydro_b"/>
</dbReference>
<feature type="transmembrane region" description="Helical" evidence="4">
    <location>
        <begin position="36"/>
        <end position="57"/>
    </location>
</feature>
<dbReference type="GO" id="GO:0006491">
    <property type="term" value="P:N-glycan processing"/>
    <property type="evidence" value="ECO:0007669"/>
    <property type="project" value="TreeGrafter"/>
</dbReference>
<dbReference type="InterPro" id="IPR000519">
    <property type="entry name" value="P_trefoil_dom"/>
</dbReference>
<keyword evidence="4" id="KW-1133">Transmembrane helix</keyword>
<dbReference type="SMART" id="SM00018">
    <property type="entry name" value="PD"/>
    <property type="match status" value="1"/>
</dbReference>
<protein>
    <recommendedName>
        <fullName evidence="5">P-type domain-containing protein</fullName>
    </recommendedName>
</protein>
<dbReference type="InterPro" id="IPR044913">
    <property type="entry name" value="P_trefoil_dom_sf"/>
</dbReference>